<protein>
    <submittedName>
        <fullName evidence="5">BamA/TamA family outer membrane protein</fullName>
    </submittedName>
</protein>
<dbReference type="EMBL" id="VTUX01000008">
    <property type="protein sequence ID" value="KAA1189178.1"/>
    <property type="molecule type" value="Genomic_DNA"/>
</dbReference>
<dbReference type="InterPro" id="IPR000184">
    <property type="entry name" value="Bac_surfAg_D15"/>
</dbReference>
<dbReference type="GO" id="GO:0008320">
    <property type="term" value="F:protein transmembrane transporter activity"/>
    <property type="evidence" value="ECO:0007669"/>
    <property type="project" value="TreeGrafter"/>
</dbReference>
<evidence type="ECO:0000256" key="3">
    <source>
        <dbReference type="SAM" id="Phobius"/>
    </source>
</evidence>
<evidence type="ECO:0000256" key="1">
    <source>
        <dbReference type="ARBA" id="ARBA00004370"/>
    </source>
</evidence>
<keyword evidence="6" id="KW-1185">Reference proteome</keyword>
<dbReference type="GO" id="GO:0046819">
    <property type="term" value="P:protein secretion by the type V secretion system"/>
    <property type="evidence" value="ECO:0007669"/>
    <property type="project" value="TreeGrafter"/>
</dbReference>
<dbReference type="AlphaFoldDB" id="A0A5B0WRU5"/>
<keyword evidence="2 3" id="KW-0472">Membrane</keyword>
<proteinExistence type="predicted"/>
<organism evidence="5 6">
    <name type="scientific">Pseudohalioglobus sediminis</name>
    <dbReference type="NCBI Taxonomy" id="2606449"/>
    <lineage>
        <taxon>Bacteria</taxon>
        <taxon>Pseudomonadati</taxon>
        <taxon>Pseudomonadota</taxon>
        <taxon>Gammaproteobacteria</taxon>
        <taxon>Cellvibrionales</taxon>
        <taxon>Halieaceae</taxon>
        <taxon>Pseudohalioglobus</taxon>
    </lineage>
</organism>
<dbReference type="Pfam" id="PF01103">
    <property type="entry name" value="Omp85"/>
    <property type="match status" value="1"/>
</dbReference>
<dbReference type="Gene3D" id="2.40.160.50">
    <property type="entry name" value="membrane protein fhac: a member of the omp85/tpsb transporter family"/>
    <property type="match status" value="1"/>
</dbReference>
<comment type="caution">
    <text evidence="5">The sequence shown here is derived from an EMBL/GenBank/DDBJ whole genome shotgun (WGS) entry which is preliminary data.</text>
</comment>
<sequence>MCIVSVAQQGYLRGMGSARRQQLWWSGVCLVLACMLAIPAAAQECQEVPPQQPSDSFRFESSPEHRSFAESLPDGLIISSITITRYRVFDREDPRENAGIYRWANDFHSLTREWVIREQLLVKEGDYYLATMVRESERVLRDLKFLYDARVRPWRRCGEYVDLEVITRDIWTFTPTVNFKRSGGTNEYSLGFRDTNFLGTGKQVAVRYDSDEERSGTTLIYDDPAVAGSRWRTRLSLTDNDDGHDYRFRLNRPFFSVYERWSAGMRLEDWEREENIWFRGDEVEEFDHQQQSVRFFGGVATERELEKQVGRWLLGYHYENNEFAFSDSEIPPPELPEDREYSFPFIGYQSIEDEYMEIHNLNYLGRTEDLYVGEHYLWNLGYSAEALGATRDQVHFSGRYGNTLRVTDRDLWLVDSEITGFWSTDDAEFENMWLTINSRYHWRQAAKWALFSGIRLDYTDGLTGDNQLTLGGQNGLRGYERNYQVGDRSAVFNIEQRYYSDWHPFRLLRVGYAVFFDVGRAWFEGEDNGSNGGVLSNAGIGIRLNSSRAEKGSVIHIDLAFPFNKDDDVDDVQLLMTVKDRF</sequence>
<evidence type="ECO:0000313" key="6">
    <source>
        <dbReference type="Proteomes" id="UP000323708"/>
    </source>
</evidence>
<name>A0A5B0WRU5_9GAMM</name>
<dbReference type="GO" id="GO:0019867">
    <property type="term" value="C:outer membrane"/>
    <property type="evidence" value="ECO:0007669"/>
    <property type="project" value="InterPro"/>
</dbReference>
<keyword evidence="3" id="KW-0812">Transmembrane</keyword>
<dbReference type="PANTHER" id="PTHR34597:SF3">
    <property type="entry name" value="OUTER MEMBRANE TRANSPORTER CDIB"/>
    <property type="match status" value="1"/>
</dbReference>
<dbReference type="PANTHER" id="PTHR34597">
    <property type="entry name" value="SLR1661 PROTEIN"/>
    <property type="match status" value="1"/>
</dbReference>
<feature type="transmembrane region" description="Helical" evidence="3">
    <location>
        <begin position="23"/>
        <end position="42"/>
    </location>
</feature>
<keyword evidence="3" id="KW-1133">Transmembrane helix</keyword>
<dbReference type="Proteomes" id="UP000323708">
    <property type="component" value="Unassembled WGS sequence"/>
</dbReference>
<dbReference type="InterPro" id="IPR051544">
    <property type="entry name" value="TPS_OM_transporter"/>
</dbReference>
<accession>A0A5B0WRU5</accession>
<dbReference type="GO" id="GO:0098046">
    <property type="term" value="C:type V protein secretion system complex"/>
    <property type="evidence" value="ECO:0007669"/>
    <property type="project" value="TreeGrafter"/>
</dbReference>
<comment type="subcellular location">
    <subcellularLocation>
        <location evidence="1">Membrane</location>
    </subcellularLocation>
</comment>
<evidence type="ECO:0000256" key="2">
    <source>
        <dbReference type="ARBA" id="ARBA00023136"/>
    </source>
</evidence>
<feature type="domain" description="Bacterial surface antigen (D15)" evidence="4">
    <location>
        <begin position="434"/>
        <end position="571"/>
    </location>
</feature>
<reference evidence="5 6" key="1">
    <citation type="submission" date="2019-09" db="EMBL/GenBank/DDBJ databases">
        <authorList>
            <person name="Chen X.-Y."/>
        </authorList>
    </citation>
    <scope>NUCLEOTIDE SEQUENCE [LARGE SCALE GENOMIC DNA]</scope>
    <source>
        <strain evidence="5 6">NY5</strain>
    </source>
</reference>
<evidence type="ECO:0000259" key="4">
    <source>
        <dbReference type="Pfam" id="PF01103"/>
    </source>
</evidence>
<gene>
    <name evidence="5" type="ORF">F0M18_16005</name>
</gene>
<evidence type="ECO:0000313" key="5">
    <source>
        <dbReference type="EMBL" id="KAA1189178.1"/>
    </source>
</evidence>
<dbReference type="Gene3D" id="3.10.20.310">
    <property type="entry name" value="membrane protein fhac"/>
    <property type="match status" value="1"/>
</dbReference>